<evidence type="ECO:0000313" key="2">
    <source>
        <dbReference type="EMBL" id="MYM90938.1"/>
    </source>
</evidence>
<dbReference type="SUPFAM" id="SSF51726">
    <property type="entry name" value="UROD/MetE-like"/>
    <property type="match status" value="1"/>
</dbReference>
<reference evidence="2 3" key="1">
    <citation type="submission" date="2020-01" db="EMBL/GenBank/DDBJ databases">
        <title>Novel species isolated from a subtropical stream in China.</title>
        <authorList>
            <person name="Lu H."/>
        </authorList>
    </citation>
    <scope>NUCLEOTIDE SEQUENCE [LARGE SCALE GENOMIC DNA]</scope>
    <source>
        <strain evidence="2 3">FT82W</strain>
    </source>
</reference>
<organism evidence="2 3">
    <name type="scientific">Duganella vulcania</name>
    <dbReference type="NCBI Taxonomy" id="2692166"/>
    <lineage>
        <taxon>Bacteria</taxon>
        <taxon>Pseudomonadati</taxon>
        <taxon>Pseudomonadota</taxon>
        <taxon>Betaproteobacteria</taxon>
        <taxon>Burkholderiales</taxon>
        <taxon>Oxalobacteraceae</taxon>
        <taxon>Telluria group</taxon>
        <taxon>Duganella</taxon>
    </lineage>
</organism>
<keyword evidence="2" id="KW-0808">Transferase</keyword>
<dbReference type="GO" id="GO:0003871">
    <property type="term" value="F:5-methyltetrahydropteroyltriglutamate-homocysteine S-methyltransferase activity"/>
    <property type="evidence" value="ECO:0007669"/>
    <property type="project" value="InterPro"/>
</dbReference>
<feature type="domain" description="Cobalamin-independent methionine synthase MetE N-terminal" evidence="1">
    <location>
        <begin position="10"/>
        <end position="336"/>
    </location>
</feature>
<keyword evidence="2" id="KW-0489">Methyltransferase</keyword>
<dbReference type="EMBL" id="WWCW01000150">
    <property type="protein sequence ID" value="MYM90938.1"/>
    <property type="molecule type" value="Genomic_DNA"/>
</dbReference>
<comment type="caution">
    <text evidence="2">The sequence shown here is derived from an EMBL/GenBank/DDBJ whole genome shotgun (WGS) entry which is preliminary data.</text>
</comment>
<dbReference type="InterPro" id="IPR038071">
    <property type="entry name" value="UROD/MetE-like_sf"/>
</dbReference>
<dbReference type="GO" id="GO:0008652">
    <property type="term" value="P:amino acid biosynthetic process"/>
    <property type="evidence" value="ECO:0007669"/>
    <property type="project" value="InterPro"/>
</dbReference>
<dbReference type="PANTHER" id="PTHR30519">
    <property type="entry name" value="5-METHYLTETRAHYDROPTEROYLTRIGLUTAMATE--HOMOCYSTEINE METHYLTRANSFERASE"/>
    <property type="match status" value="1"/>
</dbReference>
<name>A0A845GDC0_9BURK</name>
<dbReference type="GO" id="GO:0032259">
    <property type="term" value="P:methylation"/>
    <property type="evidence" value="ECO:0007669"/>
    <property type="project" value="UniProtKB-KW"/>
</dbReference>
<accession>A0A845GDC0</accession>
<sequence>MTTSNKPIQSHVPGFPRIGAARELKFALEANWRGELPDAGLEAVGRDLRARHWALQRQAGLDFVTVGDFAFYDQVANHIQLLGCEPARYGFTAGQSQLSRYFAMARGDGGHHEPAACGHDHAHDDGQPHASAALEMTKWFDTNYHYLVPEFTAETAFSLACERLFDEVAEAQALGHAVKAVLLGPLSFLWLGKAKDAGLDRLSLLDQLLPVYGQVLDRLKAQGVQWVQIDEPILGLDLPAPWRGAFENSYWQLNQVGVPLLLATYFSPLEENLSLACRLPVAGLHVDGVRAPHELTSIADWLPVHKVLSVGIVDGRNIWRTDLDAALATLAPIAEKRGGKLWLSTSCSLLHVPFSLAAETALDQEIKSWLAFATEKLDELYVLKQALQGHHDAATVDALDAARAAIASRRASPRVHQQAV</sequence>
<dbReference type="GO" id="GO:0008270">
    <property type="term" value="F:zinc ion binding"/>
    <property type="evidence" value="ECO:0007669"/>
    <property type="project" value="InterPro"/>
</dbReference>
<dbReference type="Gene3D" id="3.20.20.210">
    <property type="match status" value="1"/>
</dbReference>
<feature type="non-terminal residue" evidence="2">
    <location>
        <position position="420"/>
    </location>
</feature>
<dbReference type="InterPro" id="IPR013215">
    <property type="entry name" value="Cbl-indep_Met_Synth_N"/>
</dbReference>
<evidence type="ECO:0000259" key="1">
    <source>
        <dbReference type="Pfam" id="PF08267"/>
    </source>
</evidence>
<dbReference type="AlphaFoldDB" id="A0A845GDC0"/>
<dbReference type="Proteomes" id="UP000470302">
    <property type="component" value="Unassembled WGS sequence"/>
</dbReference>
<gene>
    <name evidence="2" type="ORF">GTP91_27655</name>
</gene>
<protein>
    <submittedName>
        <fullName evidence="2">5-methyltetrahydropteroyltriglutamate--homocysteine S-methyltransferase</fullName>
    </submittedName>
</protein>
<evidence type="ECO:0000313" key="3">
    <source>
        <dbReference type="Proteomes" id="UP000470302"/>
    </source>
</evidence>
<dbReference type="Pfam" id="PF08267">
    <property type="entry name" value="Meth_synt_1"/>
    <property type="match status" value="1"/>
</dbReference>
<dbReference type="CDD" id="cd03312">
    <property type="entry name" value="CIMS_N_terminal_like"/>
    <property type="match status" value="1"/>
</dbReference>
<proteinExistence type="predicted"/>